<dbReference type="SMART" id="SM00220">
    <property type="entry name" value="S_TKc"/>
    <property type="match status" value="1"/>
</dbReference>
<keyword evidence="4 9" id="KW-0547">Nucleotide-binding</keyword>
<dbReference type="InterPro" id="IPR011009">
    <property type="entry name" value="Kinase-like_dom_sf"/>
</dbReference>
<evidence type="ECO:0000313" key="14">
    <source>
        <dbReference type="Proteomes" id="UP001642409"/>
    </source>
</evidence>
<evidence type="ECO:0000256" key="6">
    <source>
        <dbReference type="ARBA" id="ARBA00022840"/>
    </source>
</evidence>
<comment type="catalytic activity">
    <reaction evidence="7">
        <text>L-threonyl-[protein] + ATP = O-phospho-L-threonyl-[protein] + ADP + H(+)</text>
        <dbReference type="Rhea" id="RHEA:46608"/>
        <dbReference type="Rhea" id="RHEA-COMP:11060"/>
        <dbReference type="Rhea" id="RHEA-COMP:11605"/>
        <dbReference type="ChEBI" id="CHEBI:15378"/>
        <dbReference type="ChEBI" id="CHEBI:30013"/>
        <dbReference type="ChEBI" id="CHEBI:30616"/>
        <dbReference type="ChEBI" id="CHEBI:61977"/>
        <dbReference type="ChEBI" id="CHEBI:456216"/>
        <dbReference type="EC" id="2.7.11.1"/>
    </reaction>
</comment>
<dbReference type="InterPro" id="IPR000719">
    <property type="entry name" value="Prot_kinase_dom"/>
</dbReference>
<feature type="binding site" evidence="9">
    <location>
        <position position="114"/>
    </location>
    <ligand>
        <name>ATP</name>
        <dbReference type="ChEBI" id="CHEBI:30616"/>
    </ligand>
</feature>
<dbReference type="PROSITE" id="PS00107">
    <property type="entry name" value="PROTEIN_KINASE_ATP"/>
    <property type="match status" value="1"/>
</dbReference>
<dbReference type="GO" id="GO:0005524">
    <property type="term" value="F:ATP binding"/>
    <property type="evidence" value="ECO:0007669"/>
    <property type="project" value="UniProtKB-UniRule"/>
</dbReference>
<reference evidence="12" key="1">
    <citation type="submission" date="2023-06" db="EMBL/GenBank/DDBJ databases">
        <authorList>
            <person name="Kurt Z."/>
        </authorList>
    </citation>
    <scope>NUCLEOTIDE SEQUENCE</scope>
</reference>
<accession>A0AA86RDR5</accession>
<dbReference type="Pfam" id="PF00069">
    <property type="entry name" value="Pkinase"/>
    <property type="match status" value="2"/>
</dbReference>
<dbReference type="InterPro" id="IPR008271">
    <property type="entry name" value="Ser/Thr_kinase_AS"/>
</dbReference>
<dbReference type="EMBL" id="CATOUU010001173">
    <property type="protein sequence ID" value="CAI9976394.1"/>
    <property type="molecule type" value="Genomic_DNA"/>
</dbReference>
<dbReference type="PANTHER" id="PTHR24356:SF1">
    <property type="entry name" value="SERINE_THREONINE-PROTEIN KINASE GREATWALL"/>
    <property type="match status" value="1"/>
</dbReference>
<comment type="catalytic activity">
    <reaction evidence="8">
        <text>L-seryl-[protein] + ATP = O-phospho-L-seryl-[protein] + ADP + H(+)</text>
        <dbReference type="Rhea" id="RHEA:17989"/>
        <dbReference type="Rhea" id="RHEA-COMP:9863"/>
        <dbReference type="Rhea" id="RHEA-COMP:11604"/>
        <dbReference type="ChEBI" id="CHEBI:15378"/>
        <dbReference type="ChEBI" id="CHEBI:29999"/>
        <dbReference type="ChEBI" id="CHEBI:30616"/>
        <dbReference type="ChEBI" id="CHEBI:83421"/>
        <dbReference type="ChEBI" id="CHEBI:456216"/>
        <dbReference type="EC" id="2.7.11.1"/>
    </reaction>
</comment>
<evidence type="ECO:0000256" key="7">
    <source>
        <dbReference type="ARBA" id="ARBA00047899"/>
    </source>
</evidence>
<dbReference type="PANTHER" id="PTHR24356">
    <property type="entry name" value="SERINE/THREONINE-PROTEIN KINASE"/>
    <property type="match status" value="1"/>
</dbReference>
<reference evidence="13 14" key="2">
    <citation type="submission" date="2024-07" db="EMBL/GenBank/DDBJ databases">
        <authorList>
            <person name="Akdeniz Z."/>
        </authorList>
    </citation>
    <scope>NUCLEOTIDE SEQUENCE [LARGE SCALE GENOMIC DNA]</scope>
</reference>
<keyword evidence="3" id="KW-0808">Transferase</keyword>
<dbReference type="PROSITE" id="PS50011">
    <property type="entry name" value="PROTEIN_KINASE_DOM"/>
    <property type="match status" value="1"/>
</dbReference>
<dbReference type="Gene3D" id="1.10.510.10">
    <property type="entry name" value="Transferase(Phosphotransferase) domain 1"/>
    <property type="match status" value="1"/>
</dbReference>
<keyword evidence="5 13" id="KW-0418">Kinase</keyword>
<keyword evidence="6 9" id="KW-0067">ATP-binding</keyword>
<feature type="region of interest" description="Disordered" evidence="10">
    <location>
        <begin position="710"/>
        <end position="744"/>
    </location>
</feature>
<evidence type="ECO:0000256" key="3">
    <source>
        <dbReference type="ARBA" id="ARBA00022679"/>
    </source>
</evidence>
<protein>
    <recommendedName>
        <fullName evidence="1">non-specific serine/threonine protein kinase</fullName>
        <ecNumber evidence="1">2.7.11.1</ecNumber>
    </recommendedName>
</protein>
<evidence type="ECO:0000259" key="11">
    <source>
        <dbReference type="PROSITE" id="PS50011"/>
    </source>
</evidence>
<dbReference type="FunFam" id="3.30.200.20:FF:000042">
    <property type="entry name" value="Aurora kinase A"/>
    <property type="match status" value="1"/>
</dbReference>
<proteinExistence type="predicted"/>
<evidence type="ECO:0000256" key="10">
    <source>
        <dbReference type="SAM" id="MobiDB-lite"/>
    </source>
</evidence>
<keyword evidence="2" id="KW-0723">Serine/threonine-protein kinase</keyword>
<evidence type="ECO:0000256" key="8">
    <source>
        <dbReference type="ARBA" id="ARBA00048679"/>
    </source>
</evidence>
<keyword evidence="14" id="KW-1185">Reference proteome</keyword>
<evidence type="ECO:0000256" key="5">
    <source>
        <dbReference type="ARBA" id="ARBA00022777"/>
    </source>
</evidence>
<organism evidence="12">
    <name type="scientific">Hexamita inflata</name>
    <dbReference type="NCBI Taxonomy" id="28002"/>
    <lineage>
        <taxon>Eukaryota</taxon>
        <taxon>Metamonada</taxon>
        <taxon>Diplomonadida</taxon>
        <taxon>Hexamitidae</taxon>
        <taxon>Hexamitinae</taxon>
        <taxon>Hexamita</taxon>
    </lineage>
</organism>
<dbReference type="InterPro" id="IPR050236">
    <property type="entry name" value="Ser_Thr_kinase_AGC"/>
</dbReference>
<dbReference type="GO" id="GO:0004674">
    <property type="term" value="F:protein serine/threonine kinase activity"/>
    <property type="evidence" value="ECO:0007669"/>
    <property type="project" value="UniProtKB-KW"/>
</dbReference>
<evidence type="ECO:0000256" key="4">
    <source>
        <dbReference type="ARBA" id="ARBA00022741"/>
    </source>
</evidence>
<feature type="compositionally biased region" description="Basic and acidic residues" evidence="10">
    <location>
        <begin position="710"/>
        <end position="719"/>
    </location>
</feature>
<evidence type="ECO:0000256" key="9">
    <source>
        <dbReference type="PROSITE-ProRule" id="PRU10141"/>
    </source>
</evidence>
<evidence type="ECO:0000313" key="12">
    <source>
        <dbReference type="EMBL" id="CAI9976394.1"/>
    </source>
</evidence>
<dbReference type="InterPro" id="IPR017441">
    <property type="entry name" value="Protein_kinase_ATP_BS"/>
</dbReference>
<comment type="caution">
    <text evidence="12">The sequence shown here is derived from an EMBL/GenBank/DDBJ whole genome shotgun (WGS) entry which is preliminary data.</text>
</comment>
<dbReference type="EC" id="2.7.11.1" evidence="1"/>
<gene>
    <name evidence="13" type="ORF">HINF_LOCUS17375</name>
    <name evidence="12" type="ORF">HINF_LOCUS64039</name>
</gene>
<dbReference type="AlphaFoldDB" id="A0AA86RDR5"/>
<dbReference type="Proteomes" id="UP001642409">
    <property type="component" value="Unassembled WGS sequence"/>
</dbReference>
<evidence type="ECO:0000256" key="2">
    <source>
        <dbReference type="ARBA" id="ARBA00022527"/>
    </source>
</evidence>
<name>A0AA86RDR5_9EUKA</name>
<dbReference type="EMBL" id="CAXDID020000043">
    <property type="protein sequence ID" value="CAL6001300.1"/>
    <property type="molecule type" value="Genomic_DNA"/>
</dbReference>
<evidence type="ECO:0000256" key="1">
    <source>
        <dbReference type="ARBA" id="ARBA00012513"/>
    </source>
</evidence>
<dbReference type="Gene3D" id="3.30.200.20">
    <property type="entry name" value="Phosphorylase Kinase, domain 1"/>
    <property type="match status" value="1"/>
</dbReference>
<feature type="domain" description="Protein kinase" evidence="11">
    <location>
        <begin position="85"/>
        <end position="497"/>
    </location>
</feature>
<sequence>MDLDDMTKIFKKLVTDTIVQRTEYQMKRETDLRAVENQNDEFDTHYSRASVYKSQSTNGEQIQNFMARESLRLRSRRAGVSINDFKPIHQIGKGAYSVVTLVRYKPNGKIYALKKIFKEKVGNSQEGVRVRTERAVMLHFSSKYIVKLHYVFQDDSALYFAMDYAAGGDLSNLLNSCGCLPEHWVRRWFAQMLQAVLLLHGTDVIASIGLDDDFDVKERIQLIKNQSKDDFTEPFEFAIQEVPRPSSIIFRQGSQQKMIARSKLNCQLGCSSDESENEGFASALLNDSNEPTKKNSKLVLELDSSTDSRRLSFSRSHMSTGSQSSNKTPIKNYRELLTQQEFIHRDLKPQNFLITHKGDIMLADFGLAKEIDMEMSLSRQQSLFIASKNNTVVGTLNYISPEQYKQGVYGKFVDFWALGCILYEMLCGQVAFQEDDPDQLAYKMQSSEWKDIKPNYSEEFQYLSPEAQDLINNLLCEPEKRLGRSQNMRQLITHPFFTQGETVENILQINNQILKNFILDPSSVEENDLQKLPILPYEPLLQHIQSPWKPPIENETDLQFFKQDNDELDLEAALSLSESSSTAKEKNEPLVIDEIHSISNGNLLSKIEEIDAMFDDSDSQSEKILAPLISSFSILHCRTYSTQDQHRGDNNTGFKQELQHATSADIAHANSNRSSKEIRSGDQFIGIEYSQADQTAKEANVHKKYMKKQKLEQLERNEQESEDQDEPIHTNTVRFKKSLDWMRK</sequence>
<evidence type="ECO:0000313" key="13">
    <source>
        <dbReference type="EMBL" id="CAL6001300.1"/>
    </source>
</evidence>
<dbReference type="SUPFAM" id="SSF56112">
    <property type="entry name" value="Protein kinase-like (PK-like)"/>
    <property type="match status" value="2"/>
</dbReference>
<dbReference type="PROSITE" id="PS00108">
    <property type="entry name" value="PROTEIN_KINASE_ST"/>
    <property type="match status" value="1"/>
</dbReference>
<dbReference type="GO" id="GO:0035556">
    <property type="term" value="P:intracellular signal transduction"/>
    <property type="evidence" value="ECO:0007669"/>
    <property type="project" value="TreeGrafter"/>
</dbReference>